<keyword evidence="2 9" id="KW-1003">Cell membrane</keyword>
<evidence type="ECO:0000256" key="7">
    <source>
        <dbReference type="ARBA" id="ARBA00023136"/>
    </source>
</evidence>
<evidence type="ECO:0000256" key="3">
    <source>
        <dbReference type="ARBA" id="ARBA00022519"/>
    </source>
</evidence>
<keyword evidence="6 9" id="KW-1133">Transmembrane helix</keyword>
<dbReference type="PROSITE" id="PS51779">
    <property type="entry name" value="POTRA"/>
    <property type="match status" value="1"/>
</dbReference>
<comment type="subcellular location">
    <subcellularLocation>
        <location evidence="9">Cell inner membrane</location>
        <topology evidence="9">Single-pass type II membrane protein</topology>
    </subcellularLocation>
    <subcellularLocation>
        <location evidence="1">Membrane</location>
    </subcellularLocation>
    <text evidence="9">Localizes to the division septum.</text>
</comment>
<evidence type="ECO:0000313" key="12">
    <source>
        <dbReference type="Proteomes" id="UP000266302"/>
    </source>
</evidence>
<dbReference type="Proteomes" id="UP000266302">
    <property type="component" value="Unassembled WGS sequence"/>
</dbReference>
<dbReference type="InterPro" id="IPR026579">
    <property type="entry name" value="FtsQ"/>
</dbReference>
<evidence type="ECO:0000256" key="4">
    <source>
        <dbReference type="ARBA" id="ARBA00022618"/>
    </source>
</evidence>
<dbReference type="HAMAP" id="MF_00911">
    <property type="entry name" value="FtsQ_subfam"/>
    <property type="match status" value="1"/>
</dbReference>
<dbReference type="GO" id="GO:0032153">
    <property type="term" value="C:cell division site"/>
    <property type="evidence" value="ECO:0007669"/>
    <property type="project" value="UniProtKB-UniRule"/>
</dbReference>
<dbReference type="EMBL" id="QXJC01000003">
    <property type="protein sequence ID" value="RID98831.1"/>
    <property type="molecule type" value="Genomic_DNA"/>
</dbReference>
<keyword evidence="5 9" id="KW-0812">Transmembrane</keyword>
<sequence>MNLTATLLFTGCALFALAGGAWWALRHPAFAIARIVVQGELAHNNAVTLRANVAPQISGNFFTMNLQNVRRAFEQVPWVRSAQVQREFPRTLRVRLTEHHAVAHWGPESGTAMVNTEGEVFESNGVDDELEDLQRLDGPQGSSAQVLAMAQALEPIFEPLGLDITALALSVRGGWRVTLGEDATVELGGGTPPEVIARTQRFAQTLTRVATQFGRRADALESADLRHIGGYAVRLRGVTTVTAQTNAHAAR</sequence>
<dbReference type="InterPro" id="IPR034746">
    <property type="entry name" value="POTRA"/>
</dbReference>
<keyword evidence="7 9" id="KW-0472">Membrane</keyword>
<dbReference type="GO" id="GO:0005886">
    <property type="term" value="C:plasma membrane"/>
    <property type="evidence" value="ECO:0007669"/>
    <property type="project" value="UniProtKB-SubCell"/>
</dbReference>
<dbReference type="InterPro" id="IPR045335">
    <property type="entry name" value="FtsQ_C_sf"/>
</dbReference>
<gene>
    <name evidence="9" type="primary">ftsQ</name>
    <name evidence="11" type="ORF">D3F03_09890</name>
</gene>
<dbReference type="GO" id="GO:0043093">
    <property type="term" value="P:FtsZ-dependent cytokinesis"/>
    <property type="evidence" value="ECO:0007669"/>
    <property type="project" value="UniProtKB-UniRule"/>
</dbReference>
<evidence type="ECO:0000313" key="11">
    <source>
        <dbReference type="EMBL" id="RID98831.1"/>
    </source>
</evidence>
<evidence type="ECO:0000256" key="8">
    <source>
        <dbReference type="ARBA" id="ARBA00023306"/>
    </source>
</evidence>
<accession>A0A398CAX7</accession>
<organism evidence="11 12">
    <name type="scientific">Simplicispira hankyongi</name>
    <dbReference type="NCBI Taxonomy" id="2315688"/>
    <lineage>
        <taxon>Bacteria</taxon>
        <taxon>Pseudomonadati</taxon>
        <taxon>Pseudomonadota</taxon>
        <taxon>Betaproteobacteria</taxon>
        <taxon>Burkholderiales</taxon>
        <taxon>Comamonadaceae</taxon>
        <taxon>Simplicispira</taxon>
    </lineage>
</organism>
<dbReference type="AlphaFoldDB" id="A0A398CAX7"/>
<name>A0A398CAX7_9BURK</name>
<evidence type="ECO:0000256" key="1">
    <source>
        <dbReference type="ARBA" id="ARBA00004370"/>
    </source>
</evidence>
<evidence type="ECO:0000256" key="6">
    <source>
        <dbReference type="ARBA" id="ARBA00022989"/>
    </source>
</evidence>
<dbReference type="InterPro" id="IPR013685">
    <property type="entry name" value="POTRA_FtsQ_type"/>
</dbReference>
<dbReference type="PANTHER" id="PTHR35851:SF1">
    <property type="entry name" value="CELL DIVISION PROTEIN FTSQ"/>
    <property type="match status" value="1"/>
</dbReference>
<evidence type="ECO:0000259" key="10">
    <source>
        <dbReference type="PROSITE" id="PS51779"/>
    </source>
</evidence>
<keyword evidence="12" id="KW-1185">Reference proteome</keyword>
<evidence type="ECO:0000256" key="9">
    <source>
        <dbReference type="HAMAP-Rule" id="MF_00911"/>
    </source>
</evidence>
<evidence type="ECO:0000256" key="5">
    <source>
        <dbReference type="ARBA" id="ARBA00022692"/>
    </source>
</evidence>
<dbReference type="GO" id="GO:0090529">
    <property type="term" value="P:cell septum assembly"/>
    <property type="evidence" value="ECO:0007669"/>
    <property type="project" value="InterPro"/>
</dbReference>
<comment type="caution">
    <text evidence="11">The sequence shown here is derived from an EMBL/GenBank/DDBJ whole genome shotgun (WGS) entry which is preliminary data.</text>
</comment>
<keyword evidence="4 9" id="KW-0132">Cell division</keyword>
<feature type="domain" description="POTRA" evidence="10">
    <location>
        <begin position="30"/>
        <end position="99"/>
    </location>
</feature>
<protein>
    <recommendedName>
        <fullName evidence="9">Cell division protein FtsQ</fullName>
    </recommendedName>
</protein>
<dbReference type="Gene3D" id="3.40.50.11690">
    <property type="entry name" value="Cell division protein FtsQ/DivIB"/>
    <property type="match status" value="1"/>
</dbReference>
<keyword evidence="8 9" id="KW-0131">Cell cycle</keyword>
<keyword evidence="3 9" id="KW-0997">Cell inner membrane</keyword>
<dbReference type="Gene3D" id="3.10.20.310">
    <property type="entry name" value="membrane protein fhac"/>
    <property type="match status" value="1"/>
</dbReference>
<evidence type="ECO:0000256" key="2">
    <source>
        <dbReference type="ARBA" id="ARBA00022475"/>
    </source>
</evidence>
<comment type="subunit">
    <text evidence="9">Part of a complex composed of FtsB, FtsL and FtsQ.</text>
</comment>
<dbReference type="InterPro" id="IPR005548">
    <property type="entry name" value="Cell_div_FtsQ/DivIB_C"/>
</dbReference>
<dbReference type="RefSeq" id="WP_119109490.1">
    <property type="nucleotide sequence ID" value="NZ_QXJC01000003.1"/>
</dbReference>
<dbReference type="PANTHER" id="PTHR35851">
    <property type="entry name" value="CELL DIVISION PROTEIN FTSQ"/>
    <property type="match status" value="1"/>
</dbReference>
<comment type="similarity">
    <text evidence="9">Belongs to the FtsQ/DivIB family. FtsQ subfamily.</text>
</comment>
<dbReference type="OrthoDB" id="9790370at2"/>
<dbReference type="Pfam" id="PF03799">
    <property type="entry name" value="FtsQ_DivIB_C"/>
    <property type="match status" value="1"/>
</dbReference>
<comment type="function">
    <text evidence="9">Essential cell division protein. May link together the upstream cell division proteins, which are predominantly cytoplasmic, with the downstream cell division proteins, which are predominantly periplasmic. May control correct divisome assembly.</text>
</comment>
<proteinExistence type="inferred from homology"/>
<reference evidence="11 12" key="1">
    <citation type="submission" date="2018-09" db="EMBL/GenBank/DDBJ databases">
        <title>Draft genome of Simplicispira sp. NY-02.</title>
        <authorList>
            <person name="Im W.T."/>
        </authorList>
    </citation>
    <scope>NUCLEOTIDE SEQUENCE [LARGE SCALE GENOMIC DNA]</scope>
    <source>
        <strain evidence="11 12">NY-02</strain>
    </source>
</reference>
<dbReference type="Pfam" id="PF08478">
    <property type="entry name" value="POTRA_1"/>
    <property type="match status" value="1"/>
</dbReference>